<dbReference type="PROSITE" id="PS51257">
    <property type="entry name" value="PROKAR_LIPOPROTEIN"/>
    <property type="match status" value="1"/>
</dbReference>
<gene>
    <name evidence="2" type="ORF">ENS15_02005</name>
</gene>
<dbReference type="InterPro" id="IPR032710">
    <property type="entry name" value="NTF2-like_dom_sf"/>
</dbReference>
<protein>
    <submittedName>
        <fullName evidence="2">Nuclear transport factor 2 family protein</fullName>
    </submittedName>
</protein>
<dbReference type="Gene3D" id="3.10.450.50">
    <property type="match status" value="1"/>
</dbReference>
<name>A0A7C3J5N9_UNCW3</name>
<evidence type="ECO:0000256" key="1">
    <source>
        <dbReference type="SAM" id="SignalP"/>
    </source>
</evidence>
<dbReference type="SUPFAM" id="SSF54427">
    <property type="entry name" value="NTF2-like"/>
    <property type="match status" value="1"/>
</dbReference>
<comment type="caution">
    <text evidence="2">The sequence shown here is derived from an EMBL/GenBank/DDBJ whole genome shotgun (WGS) entry which is preliminary data.</text>
</comment>
<accession>A0A7C3J5N9</accession>
<feature type="chain" id="PRO_5028377342" evidence="1">
    <location>
        <begin position="22"/>
        <end position="131"/>
    </location>
</feature>
<dbReference type="AlphaFoldDB" id="A0A7C3J5N9"/>
<proteinExistence type="predicted"/>
<dbReference type="EMBL" id="DSTT01000002">
    <property type="protein sequence ID" value="HFK23416.1"/>
    <property type="molecule type" value="Genomic_DNA"/>
</dbReference>
<sequence>MLKKFLPILFFLIVLISCSFNSDSAKIKKVIYKNVDAMNKKDIETYMETIDPKDTAEYNSTKNIVGFIFKNMDVEVKIDTFSIISLADDTARVLVRMYFTVKGEEEHKSNMEHFLIKREGKWYINNSITLQ</sequence>
<keyword evidence="1" id="KW-0732">Signal</keyword>
<reference evidence="2" key="1">
    <citation type="journal article" date="2020" name="mSystems">
        <title>Genome- and Community-Level Interaction Insights into Carbon Utilization and Element Cycling Functions of Hydrothermarchaeota in Hydrothermal Sediment.</title>
        <authorList>
            <person name="Zhou Z."/>
            <person name="Liu Y."/>
            <person name="Xu W."/>
            <person name="Pan J."/>
            <person name="Luo Z.H."/>
            <person name="Li M."/>
        </authorList>
    </citation>
    <scope>NUCLEOTIDE SEQUENCE [LARGE SCALE GENOMIC DNA]</scope>
    <source>
        <strain evidence="2">SpSt-464</strain>
    </source>
</reference>
<evidence type="ECO:0000313" key="2">
    <source>
        <dbReference type="EMBL" id="HFK23416.1"/>
    </source>
</evidence>
<feature type="signal peptide" evidence="1">
    <location>
        <begin position="1"/>
        <end position="21"/>
    </location>
</feature>
<organism evidence="2">
    <name type="scientific">candidate division WOR-3 bacterium</name>
    <dbReference type="NCBI Taxonomy" id="2052148"/>
    <lineage>
        <taxon>Bacteria</taxon>
        <taxon>Bacteria division WOR-3</taxon>
    </lineage>
</organism>